<keyword evidence="21" id="KW-1185">Reference proteome</keyword>
<evidence type="ECO:0000256" key="14">
    <source>
        <dbReference type="ARBA" id="ARBA00041467"/>
    </source>
</evidence>
<dbReference type="InterPro" id="IPR005843">
    <property type="entry name" value="A-D-PHexomutase_C"/>
</dbReference>
<dbReference type="Gene3D" id="3.40.120.10">
    <property type="entry name" value="Alpha-D-Glucose-1,6-Bisphosphate, subunit A, domain 3"/>
    <property type="match status" value="3"/>
</dbReference>
<dbReference type="Pfam" id="PF02878">
    <property type="entry name" value="PGM_PMM_I"/>
    <property type="match status" value="1"/>
</dbReference>
<keyword evidence="7" id="KW-0313">Glucose metabolism</keyword>
<keyword evidence="9 15" id="KW-0479">Metal-binding</keyword>
<evidence type="ECO:0000256" key="1">
    <source>
        <dbReference type="ARBA" id="ARBA00000443"/>
    </source>
</evidence>
<dbReference type="EC" id="5.4.2.2" evidence="6"/>
<dbReference type="PATRIC" id="fig|157733.3.peg.2200"/>
<evidence type="ECO:0000259" key="18">
    <source>
        <dbReference type="Pfam" id="PF02879"/>
    </source>
</evidence>
<evidence type="ECO:0000256" key="3">
    <source>
        <dbReference type="ARBA" id="ARBA00005164"/>
    </source>
</evidence>
<evidence type="ECO:0000256" key="2">
    <source>
        <dbReference type="ARBA" id="ARBA00001946"/>
    </source>
</evidence>
<name>A0A0J6CWD7_9BACL</name>
<dbReference type="CDD" id="cd05799">
    <property type="entry name" value="PGM2"/>
    <property type="match status" value="1"/>
</dbReference>
<reference evidence="20" key="1">
    <citation type="submission" date="2015-06" db="EMBL/GenBank/DDBJ databases">
        <authorList>
            <person name="Liu B."/>
            <person name="Wang J."/>
            <person name="Zhu Y."/>
            <person name="Liu G."/>
            <person name="Chen Q."/>
            <person name="Zheng C."/>
            <person name="Che J."/>
            <person name="Ge C."/>
            <person name="Shi H."/>
            <person name="Pan Z."/>
            <person name="Liu X."/>
        </authorList>
    </citation>
    <scope>NUCLEOTIDE SEQUENCE [LARGE SCALE GENOMIC DNA]</scope>
    <source>
        <strain evidence="20">DSM 16346</strain>
    </source>
</reference>
<evidence type="ECO:0000256" key="5">
    <source>
        <dbReference type="ARBA" id="ARBA00010231"/>
    </source>
</evidence>
<accession>A0A0J6CWD7</accession>
<comment type="similarity">
    <text evidence="5 15">Belongs to the phosphohexose mutase family.</text>
</comment>
<feature type="domain" description="Alpha-D-phosphohexomutase alpha/beta/alpha" evidence="18">
    <location>
        <begin position="210"/>
        <end position="316"/>
    </location>
</feature>
<dbReference type="SUPFAM" id="SSF53738">
    <property type="entry name" value="Phosphoglucomutase, first 3 domains"/>
    <property type="match status" value="3"/>
</dbReference>
<dbReference type="GO" id="GO:0004614">
    <property type="term" value="F:phosphoglucomutase activity"/>
    <property type="evidence" value="ECO:0007669"/>
    <property type="project" value="UniProtKB-EC"/>
</dbReference>
<feature type="domain" description="Alpha-D-phosphohexomutase C-terminal" evidence="16">
    <location>
        <begin position="510"/>
        <end position="550"/>
    </location>
</feature>
<dbReference type="PANTHER" id="PTHR45745">
    <property type="entry name" value="PHOSPHOMANNOMUTASE 45A"/>
    <property type="match status" value="1"/>
</dbReference>
<dbReference type="InterPro" id="IPR005846">
    <property type="entry name" value="A-D-PHexomutase_a/b/a-III"/>
</dbReference>
<feature type="domain" description="Alpha-D-phosphohexomutase alpha/beta/alpha" evidence="17">
    <location>
        <begin position="43"/>
        <end position="181"/>
    </location>
</feature>
<dbReference type="PRINTS" id="PR00509">
    <property type="entry name" value="PGMPMM"/>
</dbReference>
<dbReference type="Pfam" id="PF02879">
    <property type="entry name" value="PGM_PMM_II"/>
    <property type="match status" value="1"/>
</dbReference>
<comment type="cofactor">
    <cofactor evidence="2">
        <name>Mg(2+)</name>
        <dbReference type="ChEBI" id="CHEBI:18420"/>
    </cofactor>
</comment>
<dbReference type="AlphaFoldDB" id="A0A0J6CWD7"/>
<comment type="caution">
    <text evidence="20">The sequence shown here is derived from an EMBL/GenBank/DDBJ whole genome shotgun (WGS) entry which is preliminary data.</text>
</comment>
<dbReference type="GO" id="GO:0000287">
    <property type="term" value="F:magnesium ion binding"/>
    <property type="evidence" value="ECO:0007669"/>
    <property type="project" value="InterPro"/>
</dbReference>
<evidence type="ECO:0000256" key="7">
    <source>
        <dbReference type="ARBA" id="ARBA00022526"/>
    </source>
</evidence>
<dbReference type="Pfam" id="PF02880">
    <property type="entry name" value="PGM_PMM_III"/>
    <property type="match status" value="1"/>
</dbReference>
<feature type="domain" description="Alpha-D-phosphohexomutase alpha/beta/alpha" evidence="19">
    <location>
        <begin position="327"/>
        <end position="453"/>
    </location>
</feature>
<evidence type="ECO:0000256" key="4">
    <source>
        <dbReference type="ARBA" id="ARBA00005189"/>
    </source>
</evidence>
<evidence type="ECO:0000256" key="13">
    <source>
        <dbReference type="ARBA" id="ARBA00041398"/>
    </source>
</evidence>
<dbReference type="Proteomes" id="UP000035996">
    <property type="component" value="Unassembled WGS sequence"/>
</dbReference>
<dbReference type="InterPro" id="IPR036900">
    <property type="entry name" value="A-D-PHexomutase_C_sf"/>
</dbReference>
<evidence type="ECO:0000256" key="9">
    <source>
        <dbReference type="ARBA" id="ARBA00022723"/>
    </source>
</evidence>
<evidence type="ECO:0000256" key="15">
    <source>
        <dbReference type="RuleBase" id="RU004326"/>
    </source>
</evidence>
<proteinExistence type="inferred from homology"/>
<dbReference type="GO" id="GO:0006006">
    <property type="term" value="P:glucose metabolic process"/>
    <property type="evidence" value="ECO:0007669"/>
    <property type="project" value="UniProtKB-KW"/>
</dbReference>
<dbReference type="Pfam" id="PF00408">
    <property type="entry name" value="PGM_PMM_IV"/>
    <property type="match status" value="1"/>
</dbReference>
<dbReference type="PANTHER" id="PTHR45745:SF1">
    <property type="entry name" value="PHOSPHOGLUCOMUTASE 2B-RELATED"/>
    <property type="match status" value="1"/>
</dbReference>
<evidence type="ECO:0000256" key="10">
    <source>
        <dbReference type="ARBA" id="ARBA00022842"/>
    </source>
</evidence>
<evidence type="ECO:0000313" key="20">
    <source>
        <dbReference type="EMBL" id="KMM36389.1"/>
    </source>
</evidence>
<comment type="pathway">
    <text evidence="3">Glycolipid metabolism; diglucosyl-diacylglycerol biosynthesis.</text>
</comment>
<protein>
    <recommendedName>
        <fullName evidence="12">Phosphoglucomutase</fullName>
        <ecNumber evidence="6">5.4.2.2</ecNumber>
    </recommendedName>
    <alternativeName>
        <fullName evidence="14">Alpha-phosphoglucomutase</fullName>
    </alternativeName>
    <alternativeName>
        <fullName evidence="13">Glucose phosphomutase</fullName>
    </alternativeName>
</protein>
<dbReference type="InterPro" id="IPR005844">
    <property type="entry name" value="A-D-PHexomutase_a/b/a-I"/>
</dbReference>
<dbReference type="OrthoDB" id="9806956at2"/>
<dbReference type="Gene3D" id="3.30.310.50">
    <property type="entry name" value="Alpha-D-phosphohexomutase, C-terminal domain"/>
    <property type="match status" value="1"/>
</dbReference>
<dbReference type="InterPro" id="IPR016066">
    <property type="entry name" value="A-D-PHexomutase_CS"/>
</dbReference>
<keyword evidence="8" id="KW-0597">Phosphoprotein</keyword>
<dbReference type="InterPro" id="IPR016055">
    <property type="entry name" value="A-D-PHexomutase_a/b/a-I/II/III"/>
</dbReference>
<comment type="pathway">
    <text evidence="4">Lipid metabolism.</text>
</comment>
<comment type="catalytic activity">
    <reaction evidence="1">
        <text>alpha-D-glucose 1-phosphate = alpha-D-glucose 6-phosphate</text>
        <dbReference type="Rhea" id="RHEA:23536"/>
        <dbReference type="ChEBI" id="CHEBI:58225"/>
        <dbReference type="ChEBI" id="CHEBI:58601"/>
        <dbReference type="EC" id="5.4.2.2"/>
    </reaction>
</comment>
<dbReference type="SUPFAM" id="SSF55957">
    <property type="entry name" value="Phosphoglucomutase, C-terminal domain"/>
    <property type="match status" value="1"/>
</dbReference>
<evidence type="ECO:0000313" key="21">
    <source>
        <dbReference type="Proteomes" id="UP000035996"/>
    </source>
</evidence>
<dbReference type="RefSeq" id="WP_048312975.1">
    <property type="nucleotide sequence ID" value="NZ_CP119526.1"/>
</dbReference>
<dbReference type="GO" id="GO:0006166">
    <property type="term" value="P:purine ribonucleoside salvage"/>
    <property type="evidence" value="ECO:0007669"/>
    <property type="project" value="TreeGrafter"/>
</dbReference>
<evidence type="ECO:0000259" key="19">
    <source>
        <dbReference type="Pfam" id="PF02880"/>
    </source>
</evidence>
<gene>
    <name evidence="20" type="ORF">AB986_17695</name>
</gene>
<dbReference type="InterPro" id="IPR005841">
    <property type="entry name" value="Alpha-D-phosphohexomutase_SF"/>
</dbReference>
<evidence type="ECO:0000256" key="11">
    <source>
        <dbReference type="ARBA" id="ARBA00023235"/>
    </source>
</evidence>
<sequence length="579" mass="64479">MDWKNEYQRWATATSLDEELKKDLEALKGQDKQIEDAFYKNLEFGTGGMRGEIGPGTNRMNLYTIRKASEGLAQYIDAHGEESKKRGVAIAYDSRHKSPEFAMEAAKTLATHGIQTYVFEELRPTPELSFAVRKLNAYAGIVITASHNPPEYNGYKVYGEDGGQLPPKEAAEVISYVDGIDNELEVQVTSEEKLKEKGLIQMIGAEIDAQYIEELKTLRVNTNLLEEMGDQLKIVFTPLHGTANLPVREGLKAYGFNQVTVVEEQELPDPNFSTVSSPNPEEHAAFELAIKYGEKQDADLLLATDPDADRVGVAVKNKEGQYVVLTGNQTGALLLNYIITQKKENGELPENGAVLKTIVTSEIGRKIAEDNGLTSYDTLTGFKFIGEKIKEFETSGEHTFLFGYEESYGYLVGDFVRDKDAVQACLVAAEVAAFYKSKGMTLYEGLLEVFEQYGYYQEGLESLTLKGKEGAEKIVSLLAQFREQPPTEAAGLSVDSVEDYQTSVRTHLKKEATEKIDLPKSNVLKYKLEDGSWFCLRPSGTEPKVKFYFGVNGDNLDNSKNKLSELRKSVMSKVHERLG</sequence>
<keyword evidence="7" id="KW-0119">Carbohydrate metabolism</keyword>
<dbReference type="EMBL" id="LELK01000005">
    <property type="protein sequence ID" value="KMM36389.1"/>
    <property type="molecule type" value="Genomic_DNA"/>
</dbReference>
<evidence type="ECO:0000259" key="17">
    <source>
        <dbReference type="Pfam" id="PF02878"/>
    </source>
</evidence>
<evidence type="ECO:0000256" key="6">
    <source>
        <dbReference type="ARBA" id="ARBA00012728"/>
    </source>
</evidence>
<evidence type="ECO:0000256" key="8">
    <source>
        <dbReference type="ARBA" id="ARBA00022553"/>
    </source>
</evidence>
<dbReference type="STRING" id="157733.AB986_17695"/>
<organism evidence="20 21">
    <name type="scientific">Guptibacillus hwajinpoensis</name>
    <dbReference type="NCBI Taxonomy" id="208199"/>
    <lineage>
        <taxon>Bacteria</taxon>
        <taxon>Bacillati</taxon>
        <taxon>Bacillota</taxon>
        <taxon>Bacilli</taxon>
        <taxon>Bacillales</taxon>
        <taxon>Guptibacillaceae</taxon>
        <taxon>Guptibacillus</taxon>
    </lineage>
</organism>
<evidence type="ECO:0000259" key="16">
    <source>
        <dbReference type="Pfam" id="PF00408"/>
    </source>
</evidence>
<keyword evidence="11" id="KW-0413">Isomerase</keyword>
<evidence type="ECO:0000256" key="12">
    <source>
        <dbReference type="ARBA" id="ARBA00039995"/>
    </source>
</evidence>
<dbReference type="InterPro" id="IPR005845">
    <property type="entry name" value="A-D-PHexomutase_a/b/a-II"/>
</dbReference>
<keyword evidence="10 15" id="KW-0460">Magnesium</keyword>
<dbReference type="GO" id="GO:0008973">
    <property type="term" value="F:phosphopentomutase activity"/>
    <property type="evidence" value="ECO:0007669"/>
    <property type="project" value="TreeGrafter"/>
</dbReference>
<dbReference type="PROSITE" id="PS00710">
    <property type="entry name" value="PGM_PMM"/>
    <property type="match status" value="1"/>
</dbReference>